<accession>D5E4P0</accession>
<dbReference type="InterPro" id="IPR050270">
    <property type="entry name" value="DegV_domain_contain"/>
</dbReference>
<reference key="2">
    <citation type="submission" date="2010-03" db="EMBL/GenBank/DDBJ databases">
        <authorList>
            <person name="Ma Z."/>
            <person name="Wang X."/>
            <person name="Liu H."/>
        </authorList>
    </citation>
    <scope>NUCLEOTIDE SEQUENCE</scope>
    <source>
        <strain>MP145</strain>
    </source>
</reference>
<keyword evidence="3" id="KW-1185">Reference proteome</keyword>
<dbReference type="Gene3D" id="3.40.50.10170">
    <property type="match status" value="1"/>
</dbReference>
<evidence type="ECO:0000313" key="2">
    <source>
        <dbReference type="EMBL" id="ADE19771.1"/>
    </source>
</evidence>
<dbReference type="OrthoDB" id="388177at2"/>
<dbReference type="PANTHER" id="PTHR33434">
    <property type="entry name" value="DEGV DOMAIN-CONTAINING PROTEIN DR_1986-RELATED"/>
    <property type="match status" value="1"/>
</dbReference>
<gene>
    <name evidence="2" type="ordered locus">MCRO_0050</name>
</gene>
<sequence length="288" mass="32670">MKKLAIVVDSSCGLTKDEVEKLGWYFIPIHIEIDNKLYDDGININSNNLFDIFGPNSDKAKTSSTKLGIVIDLIEKLQKEYENILIYPISMHLSGQFQALKVLEKDYSNLHIVKSLNISQLIVLELLEFEKKLNEGGNLQELLLSLDQPKKQSISLMPKYNDFLVKGGRLSPGAATLAKLFKIIPIIKFEEGKLLKEGKGRVFMKTVLNILKEKHDALVKNKHVKEFELILLHSNNSEIDFIEEEATKIYNQKPKILKIPSTVSIHTGPEAIVIITLPYKSNVLDKLY</sequence>
<organism evidence="2 3">
    <name type="scientific">Mycoplasma crocodyli (strain ATCC 51981 / MP145)</name>
    <dbReference type="NCBI Taxonomy" id="512564"/>
    <lineage>
        <taxon>Bacteria</taxon>
        <taxon>Bacillati</taxon>
        <taxon>Mycoplasmatota</taxon>
        <taxon>Mollicutes</taxon>
        <taxon>Mycoplasmataceae</taxon>
        <taxon>Mycoplasma</taxon>
    </lineage>
</organism>
<dbReference type="Pfam" id="PF02645">
    <property type="entry name" value="DegV"/>
    <property type="match status" value="1"/>
</dbReference>
<keyword evidence="1" id="KW-0446">Lipid-binding</keyword>
<dbReference type="EMBL" id="CP001991">
    <property type="protein sequence ID" value="ADE19771.1"/>
    <property type="molecule type" value="Genomic_DNA"/>
</dbReference>
<dbReference type="HOGENOM" id="CLU_048251_3_0_14"/>
<dbReference type="SUPFAM" id="SSF82549">
    <property type="entry name" value="DAK1/DegV-like"/>
    <property type="match status" value="1"/>
</dbReference>
<evidence type="ECO:0000256" key="1">
    <source>
        <dbReference type="ARBA" id="ARBA00023121"/>
    </source>
</evidence>
<proteinExistence type="predicted"/>
<protein>
    <submittedName>
        <fullName evidence="2">Fatty acid-binding protein DegV-like protein</fullName>
    </submittedName>
</protein>
<dbReference type="PANTHER" id="PTHR33434:SF2">
    <property type="entry name" value="FATTY ACID-BINDING PROTEIN TM_1468"/>
    <property type="match status" value="1"/>
</dbReference>
<dbReference type="RefSeq" id="WP_013054547.1">
    <property type="nucleotide sequence ID" value="NC_014014.1"/>
</dbReference>
<dbReference type="NCBIfam" id="TIGR00762">
    <property type="entry name" value="DegV"/>
    <property type="match status" value="1"/>
</dbReference>
<dbReference type="AlphaFoldDB" id="D5E4P0"/>
<dbReference type="InterPro" id="IPR003797">
    <property type="entry name" value="DegV"/>
</dbReference>
<name>D5E4P0_MYCCM</name>
<dbReference type="InterPro" id="IPR043168">
    <property type="entry name" value="DegV_C"/>
</dbReference>
<dbReference type="STRING" id="512564.MCRO_0050"/>
<reference evidence="2 3" key="3">
    <citation type="journal article" date="2011" name="J. Bacteriol.">
        <title>Genome sequences of Mycoplasma alligatoris A21JP2T and Mycoplasma crocodyli MP145T.</title>
        <authorList>
            <person name="Brown D.R."/>
            <person name="Farmerie W.G."/>
            <person name="May M."/>
            <person name="Benders G.A."/>
            <person name="Durkin A.S."/>
            <person name="Hlavinka K."/>
            <person name="Hostetler J."/>
            <person name="Jackson J."/>
            <person name="Johnson J."/>
            <person name="Miller R.H."/>
            <person name="Paralanov V."/>
            <person name="Radune D."/>
            <person name="Szczypinski B."/>
            <person name="Glass J.I."/>
        </authorList>
    </citation>
    <scope>NUCLEOTIDE SEQUENCE [LARGE SCALE GENOMIC DNA]</scope>
    <source>
        <strain evidence="3">ATCC 51981 / MP145</strain>
    </source>
</reference>
<dbReference type="PROSITE" id="PS51482">
    <property type="entry name" value="DEGV"/>
    <property type="match status" value="1"/>
</dbReference>
<reference evidence="3" key="1">
    <citation type="submission" date="2010-03" db="EMBL/GenBank/DDBJ databases">
        <title>The complete genome of Mycoplasma crocodyli MP145.</title>
        <authorList>
            <person name="Glass J.I."/>
            <person name="Durkin A.S."/>
            <person name="Hostetler J."/>
            <person name="Jackson J."/>
            <person name="Johnson J."/>
            <person name="May M.A."/>
            <person name="Paralanov V."/>
            <person name="Radune D."/>
            <person name="Szczypinski B."/>
            <person name="Brown D.R."/>
        </authorList>
    </citation>
    <scope>NUCLEOTIDE SEQUENCE [LARGE SCALE GENOMIC DNA]</scope>
    <source>
        <strain evidence="3">ATCC 51981 / MP145</strain>
    </source>
</reference>
<dbReference type="GO" id="GO:0008289">
    <property type="term" value="F:lipid binding"/>
    <property type="evidence" value="ECO:0007669"/>
    <property type="project" value="UniProtKB-KW"/>
</dbReference>
<dbReference type="KEGG" id="mcd:MCRO_0050"/>
<dbReference type="eggNOG" id="COG1307">
    <property type="taxonomic scope" value="Bacteria"/>
</dbReference>
<dbReference type="Gene3D" id="3.30.1180.10">
    <property type="match status" value="1"/>
</dbReference>
<dbReference type="Proteomes" id="UP000001845">
    <property type="component" value="Chromosome"/>
</dbReference>
<evidence type="ECO:0000313" key="3">
    <source>
        <dbReference type="Proteomes" id="UP000001845"/>
    </source>
</evidence>